<evidence type="ECO:0000256" key="3">
    <source>
        <dbReference type="ARBA" id="ARBA00022989"/>
    </source>
</evidence>
<keyword evidence="8" id="KW-1185">Reference proteome</keyword>
<feature type="transmembrane region" description="Helical" evidence="5">
    <location>
        <begin position="97"/>
        <end position="117"/>
    </location>
</feature>
<evidence type="ECO:0000256" key="4">
    <source>
        <dbReference type="ARBA" id="ARBA00023136"/>
    </source>
</evidence>
<dbReference type="RefSeq" id="WP_170077415.1">
    <property type="nucleotide sequence ID" value="NZ_JABAFA010000013.1"/>
</dbReference>
<feature type="domain" description="DUF1232" evidence="6">
    <location>
        <begin position="32"/>
        <end position="66"/>
    </location>
</feature>
<dbReference type="Pfam" id="PF06803">
    <property type="entry name" value="DUF1232"/>
    <property type="match status" value="1"/>
</dbReference>
<evidence type="ECO:0000256" key="5">
    <source>
        <dbReference type="SAM" id="Phobius"/>
    </source>
</evidence>
<gene>
    <name evidence="7" type="ORF">HF878_05200</name>
</gene>
<comment type="caution">
    <text evidence="7">The sequence shown here is derived from an EMBL/GenBank/DDBJ whole genome shotgun (WGS) entry which is preliminary data.</text>
</comment>
<evidence type="ECO:0000256" key="1">
    <source>
        <dbReference type="ARBA" id="ARBA00004127"/>
    </source>
</evidence>
<dbReference type="Proteomes" id="UP000543804">
    <property type="component" value="Unassembled WGS sequence"/>
</dbReference>
<dbReference type="AlphaFoldDB" id="A0A848BCW3"/>
<dbReference type="GO" id="GO:0012505">
    <property type="term" value="C:endomembrane system"/>
    <property type="evidence" value="ECO:0007669"/>
    <property type="project" value="UniProtKB-SubCell"/>
</dbReference>
<comment type="subcellular location">
    <subcellularLocation>
        <location evidence="1">Endomembrane system</location>
        <topology evidence="1">Multi-pass membrane protein</topology>
    </subcellularLocation>
</comment>
<proteinExistence type="predicted"/>
<organism evidence="7 8">
    <name type="scientific">Selenomonas bovis</name>
    <dbReference type="NCBI Taxonomy" id="416586"/>
    <lineage>
        <taxon>Bacteria</taxon>
        <taxon>Bacillati</taxon>
        <taxon>Bacillota</taxon>
        <taxon>Negativicutes</taxon>
        <taxon>Selenomonadales</taxon>
        <taxon>Selenomonadaceae</taxon>
        <taxon>Selenomonas</taxon>
    </lineage>
</organism>
<evidence type="ECO:0000313" key="8">
    <source>
        <dbReference type="Proteomes" id="UP000543804"/>
    </source>
</evidence>
<reference evidence="7 8" key="1">
    <citation type="submission" date="2020-04" db="EMBL/GenBank/DDBJ databases">
        <authorList>
            <person name="Hitch T.C.A."/>
            <person name="Wylensek D."/>
            <person name="Clavel T."/>
        </authorList>
    </citation>
    <scope>NUCLEOTIDE SEQUENCE [LARGE SCALE GENOMIC DNA]</scope>
    <source>
        <strain evidence="7 8">PG-130-P53-12</strain>
    </source>
</reference>
<evidence type="ECO:0000313" key="7">
    <source>
        <dbReference type="EMBL" id="NMD98881.1"/>
    </source>
</evidence>
<sequence>MRRIVSFLKFFRRDLAVLLMAAKQPETPGRVRVLFLLAVLYLLSPIDLIPDTIPVVGVLDDAVLVPSAVCALLRLLPPAVRQRSEYEADLLLRHGGAILAVAGLLVLLWLALIVWGICHLFA</sequence>
<evidence type="ECO:0000256" key="2">
    <source>
        <dbReference type="ARBA" id="ARBA00022692"/>
    </source>
</evidence>
<keyword evidence="2 5" id="KW-0812">Transmembrane</keyword>
<dbReference type="InterPro" id="IPR010652">
    <property type="entry name" value="DUF1232"/>
</dbReference>
<protein>
    <submittedName>
        <fullName evidence="7">DUF1232 domain-containing protein</fullName>
    </submittedName>
</protein>
<dbReference type="EMBL" id="JABAFA010000013">
    <property type="protein sequence ID" value="NMD98881.1"/>
    <property type="molecule type" value="Genomic_DNA"/>
</dbReference>
<name>A0A848BCW3_9FIRM</name>
<evidence type="ECO:0000259" key="6">
    <source>
        <dbReference type="Pfam" id="PF06803"/>
    </source>
</evidence>
<keyword evidence="3 5" id="KW-1133">Transmembrane helix</keyword>
<accession>A0A848BCW3</accession>
<keyword evidence="4 5" id="KW-0472">Membrane</keyword>